<evidence type="ECO:0008006" key="4">
    <source>
        <dbReference type="Google" id="ProtNLM"/>
    </source>
</evidence>
<sequence>MASLIAPTRVRTAQQLPRLCFAFRSVLKSEAVSQVAAEDRPDAADFEIASDPGSDAGQGRSATEEEDLLYGFDLSSEEVAPLVAAEQMASASRPPSPPLVRLSHPEDLPAEELVAEVKPTDAQLALCSLYANRWHTSKRLEAAAHLMQHDFDLQVYDQFEDRKVGLRMVTFISPIKHVNGTGRKVAAAVFTFRGTRADKFGNIRADFQVLKDRNADLFITQRGIKHVRRHVQRLSAEYPDVQWGFFATGHSLGGFTATTCTILCDRILHCTTYESPGLTTFYQKLAANLGDEAYWRGRVTNYLGIPNPITMVNRHLGRLFRVHLTHIQCRTDLLHVLRCLFGTIVRLLNWMLLAQAIVRAVGLVFGIPSTFWACTGLLATEGSFEMVKVLLMRECGVEMVLRPAHLASSAYWTLRNAGAYVAGRLGATAAHLYQQHSMWHMAASFDPKTGVPHAFVEMASWPRMERVTGMFGVSVRRALLESFWPTQSCEGIFAMFNRHAMIEARVCALPGYVELTPVDASVPFWGEDMPFWDPRGLVDITSVELHSTGHDTKEAVEEFA</sequence>
<comment type="caution">
    <text evidence="2">The sequence shown here is derived from an EMBL/GenBank/DDBJ whole genome shotgun (WGS) entry which is preliminary data.</text>
</comment>
<name>A0AAW1PG22_9CHLO</name>
<evidence type="ECO:0000313" key="3">
    <source>
        <dbReference type="Proteomes" id="UP001489004"/>
    </source>
</evidence>
<proteinExistence type="predicted"/>
<gene>
    <name evidence="2" type="ORF">WJX72_003209</name>
</gene>
<dbReference type="AlphaFoldDB" id="A0AAW1PG22"/>
<reference evidence="2 3" key="1">
    <citation type="journal article" date="2024" name="Nat. Commun.">
        <title>Phylogenomics reveals the evolutionary origins of lichenization in chlorophyte algae.</title>
        <authorList>
            <person name="Puginier C."/>
            <person name="Libourel C."/>
            <person name="Otte J."/>
            <person name="Skaloud P."/>
            <person name="Haon M."/>
            <person name="Grisel S."/>
            <person name="Petersen M."/>
            <person name="Berrin J.G."/>
            <person name="Delaux P.M."/>
            <person name="Dal Grande F."/>
            <person name="Keller J."/>
        </authorList>
    </citation>
    <scope>NUCLEOTIDE SEQUENCE [LARGE SCALE GENOMIC DNA]</scope>
    <source>
        <strain evidence="2 3">SAG 2043</strain>
    </source>
</reference>
<evidence type="ECO:0000256" key="1">
    <source>
        <dbReference type="SAM" id="MobiDB-lite"/>
    </source>
</evidence>
<dbReference type="Gene3D" id="3.40.50.1820">
    <property type="entry name" value="alpha/beta hydrolase"/>
    <property type="match status" value="1"/>
</dbReference>
<organism evidence="2 3">
    <name type="scientific">[Myrmecia] bisecta</name>
    <dbReference type="NCBI Taxonomy" id="41462"/>
    <lineage>
        <taxon>Eukaryota</taxon>
        <taxon>Viridiplantae</taxon>
        <taxon>Chlorophyta</taxon>
        <taxon>core chlorophytes</taxon>
        <taxon>Trebouxiophyceae</taxon>
        <taxon>Trebouxiales</taxon>
        <taxon>Trebouxiaceae</taxon>
        <taxon>Myrmecia</taxon>
    </lineage>
</organism>
<feature type="region of interest" description="Disordered" evidence="1">
    <location>
        <begin position="38"/>
        <end position="62"/>
    </location>
</feature>
<protein>
    <recommendedName>
        <fullName evidence="4">Fungal lipase-like domain-containing protein</fullName>
    </recommendedName>
</protein>
<keyword evidence="3" id="KW-1185">Reference proteome</keyword>
<dbReference type="EMBL" id="JALJOR010000011">
    <property type="protein sequence ID" value="KAK9808765.1"/>
    <property type="molecule type" value="Genomic_DNA"/>
</dbReference>
<dbReference type="SUPFAM" id="SSF53474">
    <property type="entry name" value="alpha/beta-Hydrolases"/>
    <property type="match status" value="1"/>
</dbReference>
<accession>A0AAW1PG22</accession>
<evidence type="ECO:0000313" key="2">
    <source>
        <dbReference type="EMBL" id="KAK9808765.1"/>
    </source>
</evidence>
<dbReference type="Proteomes" id="UP001489004">
    <property type="component" value="Unassembled WGS sequence"/>
</dbReference>
<dbReference type="InterPro" id="IPR029058">
    <property type="entry name" value="AB_hydrolase_fold"/>
</dbReference>